<organism evidence="3 4">
    <name type="scientific">Brevundimonas balnearis</name>
    <dbReference type="NCBI Taxonomy" id="1572858"/>
    <lineage>
        <taxon>Bacteria</taxon>
        <taxon>Pseudomonadati</taxon>
        <taxon>Pseudomonadota</taxon>
        <taxon>Alphaproteobacteria</taxon>
        <taxon>Caulobacterales</taxon>
        <taxon>Caulobacteraceae</taxon>
        <taxon>Brevundimonas</taxon>
    </lineage>
</organism>
<dbReference type="Pfam" id="PF03432">
    <property type="entry name" value="Relaxase"/>
    <property type="match status" value="1"/>
</dbReference>
<dbReference type="InterPro" id="IPR005094">
    <property type="entry name" value="Endonuclease_MobA/VirD2"/>
</dbReference>
<dbReference type="Gene3D" id="3.30.930.30">
    <property type="match status" value="1"/>
</dbReference>
<reference evidence="3 4" key="1">
    <citation type="submission" date="2024-09" db="EMBL/GenBank/DDBJ databases">
        <authorList>
            <person name="Sun Q."/>
            <person name="Mori K."/>
        </authorList>
    </citation>
    <scope>NUCLEOTIDE SEQUENCE [LARGE SCALE GENOMIC DNA]</scope>
    <source>
        <strain evidence="3 4">NCAIM B.02621</strain>
    </source>
</reference>
<name>A0ABV6R4V1_9CAUL</name>
<evidence type="ECO:0000313" key="3">
    <source>
        <dbReference type="EMBL" id="MFC0634659.1"/>
    </source>
</evidence>
<evidence type="ECO:0000259" key="2">
    <source>
        <dbReference type="Pfam" id="PF03432"/>
    </source>
</evidence>
<comment type="caution">
    <text evidence="3">The sequence shown here is derived from an EMBL/GenBank/DDBJ whole genome shotgun (WGS) entry which is preliminary data.</text>
</comment>
<feature type="region of interest" description="Disordered" evidence="1">
    <location>
        <begin position="237"/>
        <end position="261"/>
    </location>
</feature>
<evidence type="ECO:0000313" key="4">
    <source>
        <dbReference type="Proteomes" id="UP001589906"/>
    </source>
</evidence>
<dbReference type="RefSeq" id="WP_376836693.1">
    <property type="nucleotide sequence ID" value="NZ_JBHLSW010000007.1"/>
</dbReference>
<keyword evidence="4" id="KW-1185">Reference proteome</keyword>
<sequence>MNDFRIPSGFEEALRPPVRTRRARLAQAVLRVGVSGEAGAARAQLQRVVRRAPEVMVKITGRTRDGRHLQRHLDYITRNGKLSLEGPDGERLIGRAEIRTLAEDWRAELSVAPQRRDAPVSLSIVLSMPAGTDAGRLHDAARAFATALFAQRHPYVFALHTDDRHPHVHLTVRALGRDGERLNPRKADLQLWRETFAAALRDRGVEAEATPRRARGVVRKAERTPVRKLRERFERGEGPMPKTLAGVLDSAARPPPAEPPWETRLRQRQAAIRRTLVVEALRLQASKADDDRRLGQDLEQFIRTLPPVLTRREILARALAVDRERPDRRRDLTRER</sequence>
<dbReference type="EMBL" id="JBHLSW010000007">
    <property type="protein sequence ID" value="MFC0634659.1"/>
    <property type="molecule type" value="Genomic_DNA"/>
</dbReference>
<protein>
    <submittedName>
        <fullName evidence="3">Relaxase/mobilization nuclease domain-containing protein</fullName>
    </submittedName>
</protein>
<evidence type="ECO:0000256" key="1">
    <source>
        <dbReference type="SAM" id="MobiDB-lite"/>
    </source>
</evidence>
<accession>A0ABV6R4V1</accession>
<dbReference type="Proteomes" id="UP001589906">
    <property type="component" value="Unassembled WGS sequence"/>
</dbReference>
<proteinExistence type="predicted"/>
<feature type="domain" description="MobA/VirD2-like nuclease" evidence="2">
    <location>
        <begin position="97"/>
        <end position="203"/>
    </location>
</feature>
<gene>
    <name evidence="3" type="ORF">ACFFGE_12325</name>
</gene>